<dbReference type="PANTHER" id="PTHR23416:SF78">
    <property type="entry name" value="LIPOPOLYSACCHARIDE BIOSYNTHESIS O-ACETYL TRANSFERASE WBBJ-RELATED"/>
    <property type="match status" value="1"/>
</dbReference>
<sequence length="240" mass="27347">MRQDRRPYYIKKAYLKYRYWYTQYFMAPKCDELGDHPTFMKPWFTQISGPNIRIGRCVTVISETDQRVRIGVWGHEPDQGKITIGDCVLISPGSRISACDEIRIGNGVMLANGVYLTDSDWHGIYDRVSRPKEVNPIIIEDNVWLGDHCTVLKGVTIGKNSIVGAGSVVSKDVPANVIVAGNPAKVVKQLDADADFRTRNDFYKDPEGLNTWYDKIDYMVLKDNGLFNWLRALIRPTRND</sequence>
<dbReference type="InterPro" id="IPR001451">
    <property type="entry name" value="Hexapep"/>
</dbReference>
<reference evidence="1 2" key="1">
    <citation type="submission" date="2019-11" db="EMBL/GenBank/DDBJ databases">
        <authorList>
            <person name="Holert J."/>
        </authorList>
    </citation>
    <scope>NUCLEOTIDE SEQUENCE [LARGE SCALE GENOMIC DNA]</scope>
    <source>
        <strain evidence="1">SB11_3</strain>
    </source>
</reference>
<name>A0A5S9N3I5_9GAMM</name>
<gene>
    <name evidence="1" type="ORF">OPDIPICF_00651</name>
</gene>
<accession>A0A5S9N3I5</accession>
<dbReference type="Gene3D" id="2.160.10.10">
    <property type="entry name" value="Hexapeptide repeat proteins"/>
    <property type="match status" value="1"/>
</dbReference>
<dbReference type="GO" id="GO:0016746">
    <property type="term" value="F:acyltransferase activity"/>
    <property type="evidence" value="ECO:0007669"/>
    <property type="project" value="UniProtKB-KW"/>
</dbReference>
<dbReference type="Proteomes" id="UP000441399">
    <property type="component" value="Unassembled WGS sequence"/>
</dbReference>
<dbReference type="SUPFAM" id="SSF51161">
    <property type="entry name" value="Trimeric LpxA-like enzymes"/>
    <property type="match status" value="1"/>
</dbReference>
<dbReference type="InterPro" id="IPR051159">
    <property type="entry name" value="Hexapeptide_acetyltransf"/>
</dbReference>
<keyword evidence="1" id="KW-0012">Acyltransferase</keyword>
<dbReference type="Pfam" id="PF14602">
    <property type="entry name" value="Hexapep_2"/>
    <property type="match status" value="1"/>
</dbReference>
<dbReference type="OrthoDB" id="9815592at2"/>
<dbReference type="EC" id="2.3.1.-" evidence="1"/>
<dbReference type="AlphaFoldDB" id="A0A5S9N3I5"/>
<keyword evidence="2" id="KW-1185">Reference proteome</keyword>
<dbReference type="PANTHER" id="PTHR23416">
    <property type="entry name" value="SIALIC ACID SYNTHASE-RELATED"/>
    <property type="match status" value="1"/>
</dbReference>
<evidence type="ECO:0000313" key="2">
    <source>
        <dbReference type="Proteomes" id="UP000441399"/>
    </source>
</evidence>
<proteinExistence type="predicted"/>
<keyword evidence="1" id="KW-0808">Transferase</keyword>
<evidence type="ECO:0000313" key="1">
    <source>
        <dbReference type="EMBL" id="CAA0084267.1"/>
    </source>
</evidence>
<dbReference type="CDD" id="cd04647">
    <property type="entry name" value="LbH_MAT_like"/>
    <property type="match status" value="1"/>
</dbReference>
<dbReference type="Pfam" id="PF00132">
    <property type="entry name" value="Hexapep"/>
    <property type="match status" value="1"/>
</dbReference>
<dbReference type="InterPro" id="IPR011004">
    <property type="entry name" value="Trimer_LpxA-like_sf"/>
</dbReference>
<dbReference type="EMBL" id="CACSIO010000001">
    <property type="protein sequence ID" value="CAA0084267.1"/>
    <property type="molecule type" value="Genomic_DNA"/>
</dbReference>
<protein>
    <submittedName>
        <fullName evidence="1">Acetyltransferase</fullName>
        <ecNumber evidence="1">2.3.1.-</ecNumber>
    </submittedName>
</protein>
<organism evidence="1 2">
    <name type="scientific">BD1-7 clade bacterium</name>
    <dbReference type="NCBI Taxonomy" id="2029982"/>
    <lineage>
        <taxon>Bacteria</taxon>
        <taxon>Pseudomonadati</taxon>
        <taxon>Pseudomonadota</taxon>
        <taxon>Gammaproteobacteria</taxon>
        <taxon>Cellvibrionales</taxon>
        <taxon>Spongiibacteraceae</taxon>
        <taxon>BD1-7 clade</taxon>
    </lineage>
</organism>